<dbReference type="SUPFAM" id="SSF103473">
    <property type="entry name" value="MFS general substrate transporter"/>
    <property type="match status" value="1"/>
</dbReference>
<gene>
    <name evidence="3 4" type="primary">LOC104607903</name>
</gene>
<dbReference type="GO" id="GO:0015098">
    <property type="term" value="F:molybdate ion transmembrane transporter activity"/>
    <property type="evidence" value="ECO:0007669"/>
    <property type="project" value="InterPro"/>
</dbReference>
<dbReference type="PANTHER" id="PTHR23516">
    <property type="entry name" value="SAM (S-ADENOSYL METHIONINE) TRANSPORTER"/>
    <property type="match status" value="1"/>
</dbReference>
<dbReference type="Pfam" id="PF05631">
    <property type="entry name" value="MFS_5"/>
    <property type="match status" value="1"/>
</dbReference>
<keyword evidence="2" id="KW-1185">Reference proteome</keyword>
<sequence>MGVVIETIVWEPKPHLYIFLFCICFLSLFLTPYFSKNSSRKTGFLELGTVSTSIPASFLRFQRSFLLVYSLASVMEGLGSVFGEFEYAYYGLSKEQMVVSLCIGSAASLLVGTSLGILSDVIGQKKVCLLFCILHLLIGIWKAVFTHPSFWMTSICLSLASSIFSFGFESWMVVEHDKVGHRKDLLSDTFWLMAFYESVSLIGSQVLTNWLIDSNAEKRIIFPSTAVVFLAMMSIIYIVKLWKESPPLAAIEGYKVSSVCILGDKRVWLLVWSQACLQFSVMVFWILWAPIIMADGRKVNLGMIYPCLLGARMLGSTTVPWFFTGPSPVRTEDCLLFAFITTGFVLSAVAYDYQEIGFLVTLFCLFHVCIGLIVPSLARLRTMYVPNHFRGGMISLSAASANAAVLFVLVQVRAFLSRGTLGERGHRGDKCSPTCAAERLLQEHWECNNDGFCCFWFVHCSWLHASAEAVGEAISP</sequence>
<name>A0A1U8AVF7_NELNU</name>
<feature type="transmembrane region" description="Helical" evidence="1">
    <location>
        <begin position="303"/>
        <end position="323"/>
    </location>
</feature>
<evidence type="ECO:0000313" key="4">
    <source>
        <dbReference type="RefSeq" id="XP_010271977.1"/>
    </source>
</evidence>
<evidence type="ECO:0000313" key="3">
    <source>
        <dbReference type="RefSeq" id="XP_010271967.1"/>
    </source>
</evidence>
<dbReference type="GeneID" id="104607903"/>
<feature type="transmembrane region" description="Helical" evidence="1">
    <location>
        <begin position="97"/>
        <end position="118"/>
    </location>
</feature>
<dbReference type="OrthoDB" id="263957at2759"/>
<reference evidence="3 4" key="1">
    <citation type="submission" date="2025-04" db="UniProtKB">
        <authorList>
            <consortium name="RefSeq"/>
        </authorList>
    </citation>
    <scope>IDENTIFICATION</scope>
</reference>
<keyword evidence="1" id="KW-0472">Membrane</keyword>
<dbReference type="PANTHER" id="PTHR23516:SF2">
    <property type="entry name" value="MOLYBDATE-ANION TRANSPORTER"/>
    <property type="match status" value="1"/>
</dbReference>
<dbReference type="RefSeq" id="XP_010271967.1">
    <property type="nucleotide sequence ID" value="XM_010273665.2"/>
</dbReference>
<feature type="transmembrane region" description="Helical" evidence="1">
    <location>
        <begin position="335"/>
        <end position="351"/>
    </location>
</feature>
<dbReference type="Proteomes" id="UP000189703">
    <property type="component" value="Unplaced"/>
</dbReference>
<dbReference type="Gene3D" id="1.20.1250.20">
    <property type="entry name" value="MFS general substrate transporter like domains"/>
    <property type="match status" value="1"/>
</dbReference>
<feature type="transmembrane region" description="Helical" evidence="1">
    <location>
        <begin position="267"/>
        <end position="291"/>
    </location>
</feature>
<feature type="transmembrane region" description="Helical" evidence="1">
    <location>
        <begin position="16"/>
        <end position="34"/>
    </location>
</feature>
<dbReference type="eggNOG" id="KOG4332">
    <property type="taxonomic scope" value="Eukaryota"/>
</dbReference>
<keyword evidence="1" id="KW-1133">Transmembrane helix</keyword>
<evidence type="ECO:0000256" key="1">
    <source>
        <dbReference type="SAM" id="Phobius"/>
    </source>
</evidence>
<organism evidence="2 3">
    <name type="scientific">Nelumbo nucifera</name>
    <name type="common">Sacred lotus</name>
    <dbReference type="NCBI Taxonomy" id="4432"/>
    <lineage>
        <taxon>Eukaryota</taxon>
        <taxon>Viridiplantae</taxon>
        <taxon>Streptophyta</taxon>
        <taxon>Embryophyta</taxon>
        <taxon>Tracheophyta</taxon>
        <taxon>Spermatophyta</taxon>
        <taxon>Magnoliopsida</taxon>
        <taxon>Proteales</taxon>
        <taxon>Nelumbonaceae</taxon>
        <taxon>Nelumbo</taxon>
    </lineage>
</organism>
<dbReference type="InterPro" id="IPR036259">
    <property type="entry name" value="MFS_trans_sf"/>
</dbReference>
<proteinExistence type="predicted"/>
<dbReference type="GO" id="GO:0016020">
    <property type="term" value="C:membrane"/>
    <property type="evidence" value="ECO:0007669"/>
    <property type="project" value="InterPro"/>
</dbReference>
<keyword evidence="1" id="KW-0812">Transmembrane</keyword>
<protein>
    <submittedName>
        <fullName evidence="3 4">Molybdate-anion transporter-like isoform X1</fullName>
    </submittedName>
</protein>
<feature type="transmembrane region" description="Helical" evidence="1">
    <location>
        <begin position="357"/>
        <end position="377"/>
    </location>
</feature>
<evidence type="ECO:0000313" key="2">
    <source>
        <dbReference type="Proteomes" id="UP000189703"/>
    </source>
</evidence>
<feature type="transmembrane region" description="Helical" evidence="1">
    <location>
        <begin position="127"/>
        <end position="144"/>
    </location>
</feature>
<feature type="transmembrane region" description="Helical" evidence="1">
    <location>
        <begin position="150"/>
        <end position="168"/>
    </location>
</feature>
<dbReference type="AlphaFoldDB" id="A0A1U8AVF7"/>
<feature type="transmembrane region" description="Helical" evidence="1">
    <location>
        <begin position="389"/>
        <end position="410"/>
    </location>
</feature>
<feature type="transmembrane region" description="Helical" evidence="1">
    <location>
        <begin position="220"/>
        <end position="239"/>
    </location>
</feature>
<dbReference type="KEGG" id="nnu:104607903"/>
<feature type="transmembrane region" description="Helical" evidence="1">
    <location>
        <begin position="66"/>
        <end position="85"/>
    </location>
</feature>
<accession>A0A1U8AVF7</accession>
<dbReference type="STRING" id="4432.A0A1U8AVF7"/>
<dbReference type="RefSeq" id="XP_010271977.1">
    <property type="nucleotide sequence ID" value="XM_010273675.2"/>
</dbReference>
<dbReference type="InterPro" id="IPR008509">
    <property type="entry name" value="MOT2/MFSD5"/>
</dbReference>
<dbReference type="OMA" id="CLYHGFA"/>